<gene>
    <name evidence="5" type="ORF">A361_04340</name>
</gene>
<dbReference type="Gene3D" id="3.20.20.370">
    <property type="entry name" value="Glycoside hydrolase/deacetylase"/>
    <property type="match status" value="1"/>
</dbReference>
<name>A0A161JB51_9BACI</name>
<keyword evidence="3" id="KW-0812">Transmembrane</keyword>
<dbReference type="InterPro" id="IPR002509">
    <property type="entry name" value="NODB_dom"/>
</dbReference>
<dbReference type="Proteomes" id="UP000077856">
    <property type="component" value="Chromosome"/>
</dbReference>
<dbReference type="CDD" id="cd10954">
    <property type="entry name" value="CE4_CtAXE_like"/>
    <property type="match status" value="1"/>
</dbReference>
<evidence type="ECO:0000256" key="1">
    <source>
        <dbReference type="ARBA" id="ARBA00022723"/>
    </source>
</evidence>
<organism evidence="5 6">
    <name type="scientific">Cytobacillus oceanisediminis 2691</name>
    <dbReference type="NCBI Taxonomy" id="1196031"/>
    <lineage>
        <taxon>Bacteria</taxon>
        <taxon>Bacillati</taxon>
        <taxon>Bacillota</taxon>
        <taxon>Bacilli</taxon>
        <taxon>Bacillales</taxon>
        <taxon>Bacillaceae</taxon>
        <taxon>Cytobacillus</taxon>
    </lineage>
</organism>
<keyword evidence="3" id="KW-1133">Transmembrane helix</keyword>
<dbReference type="InterPro" id="IPR050248">
    <property type="entry name" value="Polysacc_deacetylase_ArnD"/>
</dbReference>
<dbReference type="SUPFAM" id="SSF88713">
    <property type="entry name" value="Glycoside hydrolase/deacetylase"/>
    <property type="match status" value="1"/>
</dbReference>
<dbReference type="GO" id="GO:0016020">
    <property type="term" value="C:membrane"/>
    <property type="evidence" value="ECO:0007669"/>
    <property type="project" value="TreeGrafter"/>
</dbReference>
<protein>
    <recommendedName>
        <fullName evidence="4">NodB homology domain-containing protein</fullName>
    </recommendedName>
</protein>
<dbReference type="Gene3D" id="3.90.640.20">
    <property type="entry name" value="Heat-shock cognate protein, ATPase"/>
    <property type="match status" value="1"/>
</dbReference>
<dbReference type="eggNOG" id="COG0726">
    <property type="taxonomic scope" value="Bacteria"/>
</dbReference>
<keyword evidence="3" id="KW-0472">Membrane</keyword>
<dbReference type="PANTHER" id="PTHR10587:SF133">
    <property type="entry name" value="CHITIN DEACETYLASE 1-RELATED"/>
    <property type="match status" value="1"/>
</dbReference>
<keyword evidence="2" id="KW-0378">Hydrolase</keyword>
<dbReference type="Pfam" id="PF11738">
    <property type="entry name" value="DUF3298"/>
    <property type="match status" value="1"/>
</dbReference>
<sequence>MLKRLKWPSWALFCIFIAGIYYFISSGADTSLQAFSRTETTSPAAFPGLNLETRTKETKSYTLAISTPITEIENLNKPMKEWIQAQEMEFLELVKANRQVLDSEEFRAHLNIKAEPKKVSDTMYTLVFEAYQYTGGANGQAAVKTFTIDLANQKMVHLADVIRMDEESLATLRPLIKKQIGEKEELQDYLFEDLLDEALENPSSWKWALSGKNFTLYFNEYEIAAGAAGAVKVKIPIEQIRPLLKDEIAQHLKLPDIQLPEPEVKEPEAAPLDPNGKYIALTFDDGPHPKVTPLILDILKKHNAKATFYMLGSQAQFYPALASQVAEEGHEIGNHSDSHADLSSLGEIEIRKEMEEASTKIKEASGQLPATVRPPYGAMNEDVKKVAGMAHTPLILWSVDSLDWKTLNAAAIQKIVKANAVPGAIVLMHDIHKPTAEALPDLLTYLEKEGYEFITVSQLLSLQEQEVTGTFFGKRQ</sequence>
<reference evidence="5 6" key="1">
    <citation type="submission" date="2016-04" db="EMBL/GenBank/DDBJ databases">
        <title>Complete genome sequence of Bacillus oceanisediminis strain 2691.</title>
        <authorList>
            <person name="Jeong H."/>
            <person name="Kim H.J."/>
            <person name="Lee D.-W."/>
        </authorList>
    </citation>
    <scope>NUCLEOTIDE SEQUENCE [LARGE SCALE GENOMIC DNA]</scope>
    <source>
        <strain evidence="5 6">2691</strain>
    </source>
</reference>
<evidence type="ECO:0000313" key="5">
    <source>
        <dbReference type="EMBL" id="AND38375.1"/>
    </source>
</evidence>
<proteinExistence type="predicted"/>
<evidence type="ECO:0000313" key="6">
    <source>
        <dbReference type="Proteomes" id="UP000077856"/>
    </source>
</evidence>
<evidence type="ECO:0000259" key="4">
    <source>
        <dbReference type="PROSITE" id="PS51677"/>
    </source>
</evidence>
<evidence type="ECO:0000256" key="2">
    <source>
        <dbReference type="ARBA" id="ARBA00022801"/>
    </source>
</evidence>
<dbReference type="GO" id="GO:0046872">
    <property type="term" value="F:metal ion binding"/>
    <property type="evidence" value="ECO:0007669"/>
    <property type="project" value="UniProtKB-KW"/>
</dbReference>
<dbReference type="RefSeq" id="WP_019379418.1">
    <property type="nucleotide sequence ID" value="NZ_CP015506.1"/>
</dbReference>
<dbReference type="InterPro" id="IPR011330">
    <property type="entry name" value="Glyco_hydro/deAcase_b/a-brl"/>
</dbReference>
<feature type="transmembrane region" description="Helical" evidence="3">
    <location>
        <begin position="7"/>
        <end position="24"/>
    </location>
</feature>
<dbReference type="PROSITE" id="PS51677">
    <property type="entry name" value="NODB"/>
    <property type="match status" value="1"/>
</dbReference>
<dbReference type="GO" id="GO:0005975">
    <property type="term" value="P:carbohydrate metabolic process"/>
    <property type="evidence" value="ECO:0007669"/>
    <property type="project" value="InterPro"/>
</dbReference>
<evidence type="ECO:0000256" key="3">
    <source>
        <dbReference type="SAM" id="Phobius"/>
    </source>
</evidence>
<dbReference type="STRING" id="1196031.A361_04340"/>
<accession>A0A161JB51</accession>
<keyword evidence="1" id="KW-0479">Metal-binding</keyword>
<dbReference type="InterPro" id="IPR037126">
    <property type="entry name" value="PdaC/RsiV-like_sf"/>
</dbReference>
<dbReference type="InterPro" id="IPR021729">
    <property type="entry name" value="DUF3298"/>
</dbReference>
<dbReference type="Gene3D" id="3.30.565.40">
    <property type="entry name" value="Fervidobacterium nodosum Rt17-B1 like"/>
    <property type="match status" value="1"/>
</dbReference>
<dbReference type="AlphaFoldDB" id="A0A161JB51"/>
<dbReference type="PANTHER" id="PTHR10587">
    <property type="entry name" value="GLYCOSYL TRANSFERASE-RELATED"/>
    <property type="match status" value="1"/>
</dbReference>
<feature type="domain" description="NodB homology" evidence="4">
    <location>
        <begin position="277"/>
        <end position="454"/>
    </location>
</feature>
<dbReference type="GO" id="GO:0016810">
    <property type="term" value="F:hydrolase activity, acting on carbon-nitrogen (but not peptide) bonds"/>
    <property type="evidence" value="ECO:0007669"/>
    <property type="project" value="InterPro"/>
</dbReference>
<dbReference type="Pfam" id="PF01522">
    <property type="entry name" value="Polysacc_deac_1"/>
    <property type="match status" value="1"/>
</dbReference>
<dbReference type="KEGG" id="bon:A361_04340"/>
<dbReference type="EMBL" id="CP015506">
    <property type="protein sequence ID" value="AND38375.1"/>
    <property type="molecule type" value="Genomic_DNA"/>
</dbReference>